<evidence type="ECO:0000313" key="1">
    <source>
        <dbReference type="EnsemblMetazoa" id="GPPI049394-PA"/>
    </source>
</evidence>
<proteinExistence type="predicted"/>
<dbReference type="EnsemblMetazoa" id="GPPI049394-RA">
    <property type="protein sequence ID" value="GPPI049394-PA"/>
    <property type="gene ID" value="GPPI049394"/>
</dbReference>
<evidence type="ECO:0000313" key="2">
    <source>
        <dbReference type="Proteomes" id="UP000092460"/>
    </source>
</evidence>
<reference evidence="2" key="1">
    <citation type="submission" date="2015-01" db="EMBL/GenBank/DDBJ databases">
        <authorList>
            <person name="Aksoy S."/>
            <person name="Warren W."/>
            <person name="Wilson R.K."/>
        </authorList>
    </citation>
    <scope>NUCLEOTIDE SEQUENCE [LARGE SCALE GENOMIC DNA]</scope>
    <source>
        <strain evidence="2">IAEA</strain>
    </source>
</reference>
<dbReference type="Proteomes" id="UP000092460">
    <property type="component" value="Unassembled WGS sequence"/>
</dbReference>
<organism evidence="1 2">
    <name type="scientific">Glossina palpalis gambiensis</name>
    <dbReference type="NCBI Taxonomy" id="67801"/>
    <lineage>
        <taxon>Eukaryota</taxon>
        <taxon>Metazoa</taxon>
        <taxon>Ecdysozoa</taxon>
        <taxon>Arthropoda</taxon>
        <taxon>Hexapoda</taxon>
        <taxon>Insecta</taxon>
        <taxon>Pterygota</taxon>
        <taxon>Neoptera</taxon>
        <taxon>Endopterygota</taxon>
        <taxon>Diptera</taxon>
        <taxon>Brachycera</taxon>
        <taxon>Muscomorpha</taxon>
        <taxon>Hippoboscoidea</taxon>
        <taxon>Glossinidae</taxon>
        <taxon>Glossina</taxon>
    </lineage>
</organism>
<dbReference type="EMBL" id="JXJN01025803">
    <property type="status" value="NOT_ANNOTATED_CDS"/>
    <property type="molecule type" value="Genomic_DNA"/>
</dbReference>
<protein>
    <submittedName>
        <fullName evidence="1">Uncharacterized protein</fullName>
    </submittedName>
</protein>
<dbReference type="AlphaFoldDB" id="A0A1B0C534"/>
<keyword evidence="2" id="KW-1185">Reference proteome</keyword>
<dbReference type="VEuPathDB" id="VectorBase:GPPI049394"/>
<name>A0A1B0C534_9MUSC</name>
<reference evidence="1" key="2">
    <citation type="submission" date="2020-05" db="UniProtKB">
        <authorList>
            <consortium name="EnsemblMetazoa"/>
        </authorList>
    </citation>
    <scope>IDENTIFICATION</scope>
    <source>
        <strain evidence="1">IAEA</strain>
    </source>
</reference>
<accession>A0A1B0C534</accession>
<sequence>MRQYMTAKNTGIRLQATIVRQIPFFRRPGLCSRSEVHRRNLLGFVLTGTNFREKMDTNITWSLIIYN</sequence>